<feature type="region of interest" description="Disordered" evidence="1">
    <location>
        <begin position="29"/>
        <end position="50"/>
    </location>
</feature>
<keyword evidence="2" id="KW-0732">Signal</keyword>
<dbReference type="AlphaFoldDB" id="A0A239A6U6"/>
<evidence type="ECO:0000313" key="4">
    <source>
        <dbReference type="Proteomes" id="UP000198324"/>
    </source>
</evidence>
<dbReference type="EMBL" id="FZOC01000003">
    <property type="protein sequence ID" value="SNR91280.1"/>
    <property type="molecule type" value="Genomic_DNA"/>
</dbReference>
<feature type="compositionally biased region" description="Basic and acidic residues" evidence="1">
    <location>
        <begin position="34"/>
        <end position="50"/>
    </location>
</feature>
<dbReference type="Proteomes" id="UP000198324">
    <property type="component" value="Unassembled WGS sequence"/>
</dbReference>
<dbReference type="RefSeq" id="WP_143337338.1">
    <property type="nucleotide sequence ID" value="NZ_FZOC01000003.1"/>
</dbReference>
<accession>A0A239A6U6</accession>
<evidence type="ECO:0000313" key="3">
    <source>
        <dbReference type="EMBL" id="SNR91280.1"/>
    </source>
</evidence>
<feature type="chain" id="PRO_5012104960" description="Nuclear transport factor 2 family protein" evidence="2">
    <location>
        <begin position="28"/>
        <end position="175"/>
    </location>
</feature>
<dbReference type="OrthoDB" id="5450334at2"/>
<protein>
    <recommendedName>
        <fullName evidence="5">Nuclear transport factor 2 family protein</fullName>
    </recommendedName>
</protein>
<reference evidence="3 4" key="1">
    <citation type="submission" date="2017-06" db="EMBL/GenBank/DDBJ databases">
        <authorList>
            <person name="Kim H.J."/>
            <person name="Triplett B.A."/>
        </authorList>
    </citation>
    <scope>NUCLEOTIDE SEQUENCE [LARGE SCALE GENOMIC DNA]</scope>
    <source>
        <strain evidence="3 4">DSM 13116</strain>
    </source>
</reference>
<keyword evidence="4" id="KW-1185">Reference proteome</keyword>
<gene>
    <name evidence="3" type="ORF">SAMN04488503_1873</name>
</gene>
<name>A0A239A6U6_9BACT</name>
<evidence type="ECO:0008006" key="5">
    <source>
        <dbReference type="Google" id="ProtNLM"/>
    </source>
</evidence>
<evidence type="ECO:0000256" key="1">
    <source>
        <dbReference type="SAM" id="MobiDB-lite"/>
    </source>
</evidence>
<evidence type="ECO:0000256" key="2">
    <source>
        <dbReference type="SAM" id="SignalP"/>
    </source>
</evidence>
<feature type="signal peptide" evidence="2">
    <location>
        <begin position="1"/>
        <end position="27"/>
    </location>
</feature>
<organism evidence="3 4">
    <name type="scientific">Humidesulfovibrio mexicanus</name>
    <dbReference type="NCBI Taxonomy" id="147047"/>
    <lineage>
        <taxon>Bacteria</taxon>
        <taxon>Pseudomonadati</taxon>
        <taxon>Thermodesulfobacteriota</taxon>
        <taxon>Desulfovibrionia</taxon>
        <taxon>Desulfovibrionales</taxon>
        <taxon>Desulfovibrionaceae</taxon>
        <taxon>Humidesulfovibrio</taxon>
    </lineage>
</organism>
<proteinExistence type="predicted"/>
<sequence>MKTCFARAALPALLGLLCCLLPGPACAAGAKPQHRPDNATEHTAEAERSVPDDAAALAQYQVLREYFERQATLDDRLPELFSRRVRHEETMAFLTMRETVDRRGQLERFRMAKVDVSGLKFRRVTGDPDLARIHVTGSYTVGVPPVVETIEEDALFVLLPEMGQWRIFERREGWR</sequence>